<dbReference type="GO" id="GO:0034388">
    <property type="term" value="C:Pwp2p-containing subcomplex of 90S preribosome"/>
    <property type="evidence" value="ECO:0007669"/>
    <property type="project" value="TreeGrafter"/>
</dbReference>
<protein>
    <submittedName>
        <fullName evidence="1">Periodic tryptophan protein 2-like protein</fullName>
    </submittedName>
    <submittedName>
        <fullName evidence="2">WD40 repeat protein</fullName>
    </submittedName>
</protein>
<dbReference type="GO" id="GO:0032040">
    <property type="term" value="C:small-subunit processome"/>
    <property type="evidence" value="ECO:0007669"/>
    <property type="project" value="TreeGrafter"/>
</dbReference>
<sequence length="886" mass="100680">MFQFQDVLASANTDAGIVELEGIVYSSAYNYLKTYTVKSNSSQVLPFESLFNIVQFGVSKEFICILDSRQTITFYNRNYLPVFTKRVVNIQSIQFSDDGQFFMYNSGNTIIILNSSNQNQIYQFLLPFKPSSVKFSMDNNFIVASNKSNIQIQPVQFYLDSRIQSLQEQRLLFQMFERHPFIIQSPDPIRDVHLQPNNESFDVLSYLSKLKLQTLIPEEFELINDKYSSGEFANFNLIVTLQSGNIQYWEPGFILEDNQHPFVSFYLKSQQNIFEEDQQPNPIVTTSHYNSSKKALSLGLSNGHYYYIVDSEINHTVSLSPYPITSILSYNNQYVAMSSKYEKTVKIYNFQTQVLETNDQTAINMQAFDISPDNRFIAIGQINGEIIIFDIFKNQVQTRFQAHNGDVRDIQFFKSSKALVSAGIDSVICYDLKKNIIFRTFKTENNSFDHVSVDPSGEIIAASDQQFNVNIFDLRTSLLIDSCKYHTGPISQLKFNPTGNGELYSTSWDKTLRIMDTFSSGKPISTLDETHEILGFAFMENTQVAVFLANGCISVFDVESATQINHINAATLLRQGIINKNHKSTQITSLAIQGDLLILGGYSKYLLIYNISNGKVLTMVQKLQISINLDFENIDSDSVSEQLRTHKLPQVTADERNLINLTQKIDLKTRRFFDPIQQIEQRKLEARVISIKISTNQRFIYVATSFGIVVFERKFGRIQGVLTGVNRDFVVQNYEKQPIFCIQAACKMGVFDVVEKCILMIARDSKQASLWAQIGEDCAAELAGVFGDMLRKGSGSDLQALIQSVQVFVQRFNGVTDAQFKNGLRSLAGSVQIATEAVRGVGLKGFQSFLGLERVRQCQMQIDDVEEQVIEVKVQRRKESMKKAQQ</sequence>
<evidence type="ECO:0000313" key="3">
    <source>
        <dbReference type="Proteomes" id="UP000018208"/>
    </source>
</evidence>
<dbReference type="Pfam" id="PF00400">
    <property type="entry name" value="WD40"/>
    <property type="match status" value="2"/>
</dbReference>
<dbReference type="InterPro" id="IPR036322">
    <property type="entry name" value="WD40_repeat_dom_sf"/>
</dbReference>
<dbReference type="SUPFAM" id="SSF50978">
    <property type="entry name" value="WD40 repeat-like"/>
    <property type="match status" value="2"/>
</dbReference>
<name>V6LC81_9EUKA</name>
<dbReference type="GO" id="GO:0000028">
    <property type="term" value="P:ribosomal small subunit assembly"/>
    <property type="evidence" value="ECO:0007669"/>
    <property type="project" value="TreeGrafter"/>
</dbReference>
<dbReference type="EMBL" id="AUWU02000003">
    <property type="protein sequence ID" value="KAH0574817.1"/>
    <property type="molecule type" value="Genomic_DNA"/>
</dbReference>
<dbReference type="VEuPathDB" id="GiardiaDB:SS50377_22432"/>
<dbReference type="PANTHER" id="PTHR19858">
    <property type="entry name" value="WD40 REPEAT PROTEIN"/>
    <property type="match status" value="1"/>
</dbReference>
<dbReference type="Gene3D" id="2.130.10.10">
    <property type="entry name" value="YVTN repeat-like/Quinoprotein amine dehydrogenase"/>
    <property type="match status" value="1"/>
</dbReference>
<reference evidence="1 2" key="1">
    <citation type="journal article" date="2014" name="PLoS Genet.">
        <title>The Genome of Spironucleus salmonicida Highlights a Fish Pathogen Adapted to Fluctuating Environments.</title>
        <authorList>
            <person name="Xu F."/>
            <person name="Jerlstrom-Hultqvist J."/>
            <person name="Einarsson E."/>
            <person name="Astvaldsson A."/>
            <person name="Svard S.G."/>
            <person name="Andersson J.O."/>
        </authorList>
    </citation>
    <scope>NUCLEOTIDE SEQUENCE</scope>
    <source>
        <strain evidence="2">ATCC 50377</strain>
    </source>
</reference>
<dbReference type="Proteomes" id="UP000018208">
    <property type="component" value="Unassembled WGS sequence"/>
</dbReference>
<dbReference type="EMBL" id="KI546166">
    <property type="protein sequence ID" value="EST42077.1"/>
    <property type="molecule type" value="Genomic_DNA"/>
</dbReference>
<accession>V6LC81</accession>
<keyword evidence="3" id="KW-1185">Reference proteome</keyword>
<dbReference type="InterPro" id="IPR001680">
    <property type="entry name" value="WD40_rpt"/>
</dbReference>
<gene>
    <name evidence="1" type="ORF">SS50377_18384</name>
    <name evidence="2" type="ORF">SS50377_22432</name>
</gene>
<dbReference type="AlphaFoldDB" id="V6LC81"/>
<dbReference type="SMART" id="SM00320">
    <property type="entry name" value="WD40"/>
    <property type="match status" value="7"/>
</dbReference>
<reference evidence="2" key="2">
    <citation type="submission" date="2020-12" db="EMBL/GenBank/DDBJ databases">
        <title>New Spironucleus salmonicida genome in near-complete chromosomes.</title>
        <authorList>
            <person name="Xu F."/>
            <person name="Kurt Z."/>
            <person name="Jimenez-Gonzalez A."/>
            <person name="Astvaldsson A."/>
            <person name="Andersson J.O."/>
            <person name="Svard S.G."/>
        </authorList>
    </citation>
    <scope>NUCLEOTIDE SEQUENCE</scope>
    <source>
        <strain evidence="2">ATCC 50377</strain>
    </source>
</reference>
<dbReference type="GO" id="GO:0000462">
    <property type="term" value="P:maturation of SSU-rRNA from tricistronic rRNA transcript (SSU-rRNA, 5.8S rRNA, LSU-rRNA)"/>
    <property type="evidence" value="ECO:0007669"/>
    <property type="project" value="TreeGrafter"/>
</dbReference>
<evidence type="ECO:0000313" key="2">
    <source>
        <dbReference type="EMBL" id="KAH0574817.1"/>
    </source>
</evidence>
<organism evidence="1">
    <name type="scientific">Spironucleus salmonicida</name>
    <dbReference type="NCBI Taxonomy" id="348837"/>
    <lineage>
        <taxon>Eukaryota</taxon>
        <taxon>Metamonada</taxon>
        <taxon>Diplomonadida</taxon>
        <taxon>Hexamitidae</taxon>
        <taxon>Hexamitinae</taxon>
        <taxon>Spironucleus</taxon>
    </lineage>
</organism>
<evidence type="ECO:0000313" key="1">
    <source>
        <dbReference type="EMBL" id="EST42077.1"/>
    </source>
</evidence>
<dbReference type="InterPro" id="IPR027145">
    <property type="entry name" value="PWP2"/>
</dbReference>
<dbReference type="PANTHER" id="PTHR19858:SF0">
    <property type="entry name" value="PERIODIC TRYPTOPHAN PROTEIN 2 HOMOLOG"/>
    <property type="match status" value="1"/>
</dbReference>
<dbReference type="InterPro" id="IPR015943">
    <property type="entry name" value="WD40/YVTN_repeat-like_dom_sf"/>
</dbReference>
<dbReference type="OrthoDB" id="3142434at2759"/>
<proteinExistence type="predicted"/>